<evidence type="ECO:0000259" key="2">
    <source>
        <dbReference type="Pfam" id="PF03572"/>
    </source>
</evidence>
<dbReference type="PANTHER" id="PTHR37049">
    <property type="entry name" value="PEPTIDASE S41 FAMILY PROTEIN"/>
    <property type="match status" value="1"/>
</dbReference>
<reference evidence="4" key="1">
    <citation type="journal article" date="2020" name="Stud. Mycol.">
        <title>101 Dothideomycetes genomes: a test case for predicting lifestyles and emergence of pathogens.</title>
        <authorList>
            <person name="Haridas S."/>
            <person name="Albert R."/>
            <person name="Binder M."/>
            <person name="Bloem J."/>
            <person name="Labutti K."/>
            <person name="Salamov A."/>
            <person name="Andreopoulos B."/>
            <person name="Baker S."/>
            <person name="Barry K."/>
            <person name="Bills G."/>
            <person name="Bluhm B."/>
            <person name="Cannon C."/>
            <person name="Castanera R."/>
            <person name="Culley D."/>
            <person name="Daum C."/>
            <person name="Ezra D."/>
            <person name="Gonzalez J."/>
            <person name="Henrissat B."/>
            <person name="Kuo A."/>
            <person name="Liang C."/>
            <person name="Lipzen A."/>
            <person name="Lutzoni F."/>
            <person name="Magnuson J."/>
            <person name="Mondo S."/>
            <person name="Nolan M."/>
            <person name="Ohm R."/>
            <person name="Pangilinan J."/>
            <person name="Park H.-J."/>
            <person name="Ramirez L."/>
            <person name="Alfaro M."/>
            <person name="Sun H."/>
            <person name="Tritt A."/>
            <person name="Yoshinaga Y."/>
            <person name="Zwiers L.-H."/>
            <person name="Turgeon B."/>
            <person name="Goodwin S."/>
            <person name="Spatafora J."/>
            <person name="Crous P."/>
            <person name="Grigoriev I."/>
        </authorList>
    </citation>
    <scope>NUCLEOTIDE SEQUENCE</scope>
    <source>
        <strain evidence="4">CBS 109.77</strain>
    </source>
</reference>
<keyword evidence="1" id="KW-1133">Transmembrane helix</keyword>
<dbReference type="SUPFAM" id="SSF52096">
    <property type="entry name" value="ClpP/crotonase"/>
    <property type="match status" value="1"/>
</dbReference>
<gene>
    <name evidence="4" type="ORF">K505DRAFT_260463</name>
</gene>
<feature type="domain" description="CPAF-like PDZ" evidence="3">
    <location>
        <begin position="125"/>
        <end position="238"/>
    </location>
</feature>
<dbReference type="AlphaFoldDB" id="A0A6A6WPZ4"/>
<feature type="domain" description="Tail specific protease" evidence="2">
    <location>
        <begin position="315"/>
        <end position="530"/>
    </location>
</feature>
<dbReference type="Proteomes" id="UP000799757">
    <property type="component" value="Unassembled WGS sequence"/>
</dbReference>
<accession>A0A6A6WPZ4</accession>
<evidence type="ECO:0000313" key="4">
    <source>
        <dbReference type="EMBL" id="KAF2786169.1"/>
    </source>
</evidence>
<dbReference type="OrthoDB" id="27214at2759"/>
<feature type="transmembrane region" description="Helical" evidence="1">
    <location>
        <begin position="697"/>
        <end position="714"/>
    </location>
</feature>
<dbReference type="InterPro" id="IPR029045">
    <property type="entry name" value="ClpP/crotonase-like_dom_sf"/>
</dbReference>
<dbReference type="Gene3D" id="3.90.226.10">
    <property type="entry name" value="2-enoyl-CoA Hydratase, Chain A, domain 1"/>
    <property type="match status" value="1"/>
</dbReference>
<dbReference type="Pfam" id="PF03572">
    <property type="entry name" value="Peptidase_S41"/>
    <property type="match status" value="1"/>
</dbReference>
<dbReference type="InterPro" id="IPR005151">
    <property type="entry name" value="Tail-specific_protease"/>
</dbReference>
<protein>
    <submittedName>
        <fullName evidence="4">Uncharacterized protein</fullName>
    </submittedName>
</protein>
<dbReference type="Pfam" id="PF23658">
    <property type="entry name" value="PDZ_CPAF_rel"/>
    <property type="match status" value="1"/>
</dbReference>
<dbReference type="InterPro" id="IPR052766">
    <property type="entry name" value="S41A_metabolite_peptidase"/>
</dbReference>
<dbReference type="InterPro" id="IPR056186">
    <property type="entry name" value="PDZ_CPAF-rel"/>
</dbReference>
<keyword evidence="1" id="KW-0472">Membrane</keyword>
<dbReference type="GO" id="GO:0006508">
    <property type="term" value="P:proteolysis"/>
    <property type="evidence" value="ECO:0007669"/>
    <property type="project" value="InterPro"/>
</dbReference>
<keyword evidence="5" id="KW-1185">Reference proteome</keyword>
<dbReference type="EMBL" id="MU002531">
    <property type="protein sequence ID" value="KAF2786169.1"/>
    <property type="molecule type" value="Genomic_DNA"/>
</dbReference>
<evidence type="ECO:0000256" key="1">
    <source>
        <dbReference type="SAM" id="Phobius"/>
    </source>
</evidence>
<evidence type="ECO:0000259" key="3">
    <source>
        <dbReference type="Pfam" id="PF23658"/>
    </source>
</evidence>
<dbReference type="PANTHER" id="PTHR37049:SF4">
    <property type="entry name" value="RHODANESE DOMAIN-CONTAINING PROTEIN"/>
    <property type="match status" value="1"/>
</dbReference>
<evidence type="ECO:0000313" key="5">
    <source>
        <dbReference type="Proteomes" id="UP000799757"/>
    </source>
</evidence>
<organism evidence="4 5">
    <name type="scientific">Melanomma pulvis-pyrius CBS 109.77</name>
    <dbReference type="NCBI Taxonomy" id="1314802"/>
    <lineage>
        <taxon>Eukaryota</taxon>
        <taxon>Fungi</taxon>
        <taxon>Dikarya</taxon>
        <taxon>Ascomycota</taxon>
        <taxon>Pezizomycotina</taxon>
        <taxon>Dothideomycetes</taxon>
        <taxon>Pleosporomycetidae</taxon>
        <taxon>Pleosporales</taxon>
        <taxon>Melanommataceae</taxon>
        <taxon>Melanomma</taxon>
    </lineage>
</organism>
<dbReference type="GO" id="GO:0008236">
    <property type="term" value="F:serine-type peptidase activity"/>
    <property type="evidence" value="ECO:0007669"/>
    <property type="project" value="InterPro"/>
</dbReference>
<keyword evidence="1" id="KW-0812">Transmembrane</keyword>
<name>A0A6A6WPZ4_9PLEO</name>
<proteinExistence type="predicted"/>
<sequence length="715" mass="78900">MSEYPSATAALVPAQAAEDCLKSVPVDVQENQALIEEMQYFIDWQSNLAWIENPPAGYTEKKADIQQQIVDISAKMKGYKDEYSVQKDLNLVIAKAYDFHFVWNPDIINVFRFRRGNIGRGLLDEFAIVSVSEDGKKLPVLYNYYDVIVGQEEGWKASPITEINNKTAEDYVQEWSTPFTYHEDHARYNRLFPNQAQISTGQRVNQFGRSNTPDGDYTYVKHENGSVFEYINSASVPLDSFDSITDGSDFFSVFCNQGPPASNKKRDITETLRDATRVKKRQTEQPTATGFPTPQVLHSEAVIGGYYLSGTGYDDVAVLSVPSFSPETDDGPAEFQDITGSFLKDAVAAGKKKLVIDLRGNGGGRVFLGYDMFKQLFPSMDPYGASQFRANEAFDLVGQFMTEVLKDVTYDQALKDFETNGAKATAGLLWQSIFNYKLPLTVENKNFTSWQEYFGPHNINNDNFTSISRKDLNNYFSDDLSLDVTGYRTRANDLSKTQPFKSENIVLLQDGGCGSTCAVFAEFMKNQGGVNQVAVGGIPRTGPMQGVSGSKGSQVYTWTQVYSEAERAFINLPEEMQVKLNDTDLGKLVYTTRPLSRTAYQASGASASVINLRDNIRDDDTGAVPLNFVYEAADCRLFYTADMVRDVEAVWKKTVDARWGDSNKVCVDGSTGDKSAAQGKAVLVGGDAKKASAGAKMGASIIAVIVGAVGLVLML</sequence>